<evidence type="ECO:0000256" key="1">
    <source>
        <dbReference type="SAM" id="SignalP"/>
    </source>
</evidence>
<dbReference type="RefSeq" id="WP_006599533.1">
    <property type="nucleotide sequence ID" value="NZ_GL622359.1"/>
</dbReference>
<protein>
    <recommendedName>
        <fullName evidence="4">DUF4829 domain-containing protein</fullName>
    </recommendedName>
</protein>
<evidence type="ECO:0008006" key="4">
    <source>
        <dbReference type="Google" id="ProtNLM"/>
    </source>
</evidence>
<feature type="chain" id="PRO_5039573099" description="DUF4829 domain-containing protein" evidence="1">
    <location>
        <begin position="27"/>
        <end position="414"/>
    </location>
</feature>
<dbReference type="OrthoDB" id="9818148at2"/>
<dbReference type="AlphaFoldDB" id="E6MJC6"/>
<feature type="signal peptide" evidence="1">
    <location>
        <begin position="1"/>
        <end position="26"/>
    </location>
</feature>
<sequence length="414" mass="46015">MAKHWRRQVSALILAAALVCAFSACGINTGKIKQTAKEKALEGLGKLDKGMKKSYGKDSSGEKWMCVIEHGAENLYDFHDMFGKELLDNMRTSDSLESNWKKLHDYAKGYWTNFDLVSQKNYAHGVIVSEYKVYVKEHLSPTQKEAGADAKLYHLFFVVHSPKEENPAFRGVWSVSMVDDSLYRQKGFAFAAKPDSRGQKRGISPCGIFVGEHALTLANALPALKRSSAYDKTITGPGYQKGPVTVMNDAGESPQKYSEKIAAKIETCLNRRDAKQLKGMYFKTVLDTAPETEQKIHSLTRIFTGSSDRVRITEIDEDRGTGATSMSYLLDSTGDNHVQPGFGTYYVGFRAVVICGKKKYQLIAQCCTNYERNANRLGIIKLELHPETPGGEFAYARDSVAEAGMDMVEFGLSK</sequence>
<name>E6MJC6_9FIRM</name>
<organism evidence="2 3">
    <name type="scientific">Pseudoramibacter alactolyticus ATCC 23263</name>
    <dbReference type="NCBI Taxonomy" id="887929"/>
    <lineage>
        <taxon>Bacteria</taxon>
        <taxon>Bacillati</taxon>
        <taxon>Bacillota</taxon>
        <taxon>Clostridia</taxon>
        <taxon>Eubacteriales</taxon>
        <taxon>Eubacteriaceae</taxon>
        <taxon>Pseudoramibacter</taxon>
    </lineage>
</organism>
<keyword evidence="1" id="KW-0732">Signal</keyword>
<proteinExistence type="predicted"/>
<evidence type="ECO:0000313" key="2">
    <source>
        <dbReference type="EMBL" id="EFV00803.1"/>
    </source>
</evidence>
<dbReference type="EMBL" id="AEQN01000027">
    <property type="protein sequence ID" value="EFV00803.1"/>
    <property type="molecule type" value="Genomic_DNA"/>
</dbReference>
<reference evidence="2 3" key="1">
    <citation type="submission" date="2010-12" db="EMBL/GenBank/DDBJ databases">
        <authorList>
            <person name="Muzny D."/>
            <person name="Qin X."/>
            <person name="Deng J."/>
            <person name="Jiang H."/>
            <person name="Liu Y."/>
            <person name="Qu J."/>
            <person name="Song X.-Z."/>
            <person name="Zhang L."/>
            <person name="Thornton R."/>
            <person name="Coyle M."/>
            <person name="Francisco L."/>
            <person name="Jackson L."/>
            <person name="Javaid M."/>
            <person name="Korchina V."/>
            <person name="Kovar C."/>
            <person name="Mata R."/>
            <person name="Mathew T."/>
            <person name="Ngo R."/>
            <person name="Nguyen L."/>
            <person name="Nguyen N."/>
            <person name="Okwuonu G."/>
            <person name="Ongeri F."/>
            <person name="Pham C."/>
            <person name="Simmons D."/>
            <person name="Wilczek-Boney K."/>
            <person name="Hale W."/>
            <person name="Jakkamsetti A."/>
            <person name="Pham P."/>
            <person name="Ruth R."/>
            <person name="San Lucas F."/>
            <person name="Warren J."/>
            <person name="Zhang J."/>
            <person name="Zhao Z."/>
            <person name="Zhou C."/>
            <person name="Zhu D."/>
            <person name="Lee S."/>
            <person name="Bess C."/>
            <person name="Blankenburg K."/>
            <person name="Forbes L."/>
            <person name="Fu Q."/>
            <person name="Gubbala S."/>
            <person name="Hirani K."/>
            <person name="Jayaseelan J.C."/>
            <person name="Lara F."/>
            <person name="Munidasa M."/>
            <person name="Palculict T."/>
            <person name="Patil S."/>
            <person name="Pu L.-L."/>
            <person name="Saada N."/>
            <person name="Tang L."/>
            <person name="Weissenberger G."/>
            <person name="Zhu Y."/>
            <person name="Hemphill L."/>
            <person name="Shang Y."/>
            <person name="Youmans B."/>
            <person name="Ayvaz T."/>
            <person name="Ross M."/>
            <person name="Santibanez J."/>
            <person name="Aqrawi P."/>
            <person name="Gross S."/>
            <person name="Joshi V."/>
            <person name="Fowler G."/>
            <person name="Nazareth L."/>
            <person name="Reid J."/>
            <person name="Worley K."/>
            <person name="Petrosino J."/>
            <person name="Highlander S."/>
            <person name="Gibbs R."/>
        </authorList>
    </citation>
    <scope>NUCLEOTIDE SEQUENCE [LARGE SCALE GENOMIC DNA]</scope>
    <source>
        <strain evidence="2 3">ATCC 23263</strain>
    </source>
</reference>
<gene>
    <name evidence="2" type="ORF">HMP0721_2111</name>
</gene>
<comment type="caution">
    <text evidence="2">The sequence shown here is derived from an EMBL/GenBank/DDBJ whole genome shotgun (WGS) entry which is preliminary data.</text>
</comment>
<evidence type="ECO:0000313" key="3">
    <source>
        <dbReference type="Proteomes" id="UP000004754"/>
    </source>
</evidence>
<keyword evidence="3" id="KW-1185">Reference proteome</keyword>
<accession>E6MJC6</accession>
<dbReference type="HOGENOM" id="CLU_663687_0_0_9"/>
<dbReference type="Proteomes" id="UP000004754">
    <property type="component" value="Unassembled WGS sequence"/>
</dbReference>
<dbReference type="PROSITE" id="PS51257">
    <property type="entry name" value="PROKAR_LIPOPROTEIN"/>
    <property type="match status" value="1"/>
</dbReference>